<dbReference type="GO" id="GO:0008270">
    <property type="term" value="F:zinc ion binding"/>
    <property type="evidence" value="ECO:0007669"/>
    <property type="project" value="InterPro"/>
</dbReference>
<evidence type="ECO:0000259" key="1">
    <source>
        <dbReference type="PROSITE" id="PS51068"/>
    </source>
</evidence>
<dbReference type="AlphaFoldDB" id="A0A923LT64"/>
<dbReference type="Pfam" id="PF01149">
    <property type="entry name" value="Fapy_DNA_glyco"/>
    <property type="match status" value="1"/>
</dbReference>
<dbReference type="Gene3D" id="3.20.190.10">
    <property type="entry name" value="MutM-like, N-terminal"/>
    <property type="match status" value="1"/>
</dbReference>
<reference evidence="2" key="1">
    <citation type="submission" date="2020-08" db="EMBL/GenBank/DDBJ databases">
        <title>Genome public.</title>
        <authorList>
            <person name="Liu C."/>
            <person name="Sun Q."/>
        </authorList>
    </citation>
    <scope>NUCLEOTIDE SEQUENCE</scope>
    <source>
        <strain evidence="2">NSJ-28</strain>
    </source>
</reference>
<comment type="caution">
    <text evidence="2">The sequence shown here is derived from an EMBL/GenBank/DDBJ whole genome shotgun (WGS) entry which is preliminary data.</text>
</comment>
<dbReference type="GO" id="GO:0006284">
    <property type="term" value="P:base-excision repair"/>
    <property type="evidence" value="ECO:0007669"/>
    <property type="project" value="InterPro"/>
</dbReference>
<protein>
    <recommendedName>
        <fullName evidence="1">Formamidopyrimidine-DNA glycosylase catalytic domain-containing protein</fullName>
    </recommendedName>
</protein>
<dbReference type="InterPro" id="IPR012319">
    <property type="entry name" value="FPG_cat"/>
</dbReference>
<dbReference type="CDD" id="cd08966">
    <property type="entry name" value="EcFpg-like_N"/>
    <property type="match status" value="1"/>
</dbReference>
<proteinExistence type="predicted"/>
<evidence type="ECO:0000313" key="3">
    <source>
        <dbReference type="Proteomes" id="UP000606499"/>
    </source>
</evidence>
<gene>
    <name evidence="2" type="ORF">H8S45_05035</name>
</gene>
<dbReference type="PROSITE" id="PS51068">
    <property type="entry name" value="FPG_CAT"/>
    <property type="match status" value="1"/>
</dbReference>
<dbReference type="EMBL" id="JACOPL010000004">
    <property type="protein sequence ID" value="MBC5724823.1"/>
    <property type="molecule type" value="Genomic_DNA"/>
</dbReference>
<dbReference type="SMART" id="SM00898">
    <property type="entry name" value="Fapy_DNA_glyco"/>
    <property type="match status" value="1"/>
</dbReference>
<sequence length="161" mass="18265">MPELLEVKTIKRVIAPQIQELTIERVQIRRQVVVAPPATEAFCRKLAGQTVSGLERWEKFLRFRLTLGGCAILHLRLTGCLLPPAEMPEEKHTHLILAFSSGREPHFSDTRRFGRFWLLQDGEADTYSGIAKLGKEPFDADVFAKYLRALLGRRKRPSGNA</sequence>
<dbReference type="SUPFAM" id="SSF81624">
    <property type="entry name" value="N-terminal domain of MutM-like DNA repair proteins"/>
    <property type="match status" value="1"/>
</dbReference>
<dbReference type="InterPro" id="IPR035937">
    <property type="entry name" value="FPG_N"/>
</dbReference>
<keyword evidence="3" id="KW-1185">Reference proteome</keyword>
<evidence type="ECO:0000313" key="2">
    <source>
        <dbReference type="EMBL" id="MBC5724823.1"/>
    </source>
</evidence>
<dbReference type="RefSeq" id="WP_186949743.1">
    <property type="nucleotide sequence ID" value="NZ_JACOPL010000004.1"/>
</dbReference>
<feature type="domain" description="Formamidopyrimidine-DNA glycosylase catalytic" evidence="1">
    <location>
        <begin position="2"/>
        <end position="114"/>
    </location>
</feature>
<name>A0A923LT64_9FIRM</name>
<dbReference type="GO" id="GO:0019104">
    <property type="term" value="F:DNA N-glycosylase activity"/>
    <property type="evidence" value="ECO:0007669"/>
    <property type="project" value="InterPro"/>
</dbReference>
<dbReference type="Proteomes" id="UP000606499">
    <property type="component" value="Unassembled WGS sequence"/>
</dbReference>
<accession>A0A923LT64</accession>
<organism evidence="2 3">
    <name type="scientific">Agathobaculum faecis</name>
    <dbReference type="NCBI Taxonomy" id="2763013"/>
    <lineage>
        <taxon>Bacteria</taxon>
        <taxon>Bacillati</taxon>
        <taxon>Bacillota</taxon>
        <taxon>Clostridia</taxon>
        <taxon>Eubacteriales</taxon>
        <taxon>Butyricicoccaceae</taxon>
        <taxon>Agathobaculum</taxon>
    </lineage>
</organism>
<dbReference type="GO" id="GO:0003906">
    <property type="term" value="F:DNA-(apurinic or apyrimidinic site) endonuclease activity"/>
    <property type="evidence" value="ECO:0007669"/>
    <property type="project" value="InterPro"/>
</dbReference>